<evidence type="ECO:0000259" key="4">
    <source>
        <dbReference type="Pfam" id="PF00676"/>
    </source>
</evidence>
<name>A0A7C5DD31_UNCW3</name>
<dbReference type="InterPro" id="IPR029061">
    <property type="entry name" value="THDP-binding"/>
</dbReference>
<feature type="non-terminal residue" evidence="5">
    <location>
        <position position="1"/>
    </location>
</feature>
<evidence type="ECO:0000256" key="1">
    <source>
        <dbReference type="ARBA" id="ARBA00001964"/>
    </source>
</evidence>
<dbReference type="AlphaFoldDB" id="A0A7C5DD31"/>
<dbReference type="Pfam" id="PF00676">
    <property type="entry name" value="E1_dh"/>
    <property type="match status" value="1"/>
</dbReference>
<dbReference type="InterPro" id="IPR050642">
    <property type="entry name" value="PDH_E1_Alpha_Subunit"/>
</dbReference>
<sequence>ANLTGRDFAVSTHRGHGHLIAQEADLKKMMAEVLGKETGYCKGKGGSMHIMDVSKGILGANGIVGAGIPIATGSAYSAKVRGTDQVTISFFGDAASNQGTFHESVNMAAAWKLPVVYVCENNLYGISVDIRKVTNTKDIATRAKAYNIPGVAVDGNDILEVYKVSQEAIERARKGEGPSLVECKTYRWKGHHVGDPGRVYRSEKEFEEWKEHCPIKTFHERLIKEKISSEKELNLIEKDTKKMVKEVADFAIQSPYPNEKEAYEDLFAEEGRS</sequence>
<dbReference type="Gene3D" id="3.40.50.970">
    <property type="match status" value="1"/>
</dbReference>
<dbReference type="PANTHER" id="PTHR11516">
    <property type="entry name" value="PYRUVATE DEHYDROGENASE E1 COMPONENT, ALPHA SUBUNIT BACTERIAL AND ORGANELLAR"/>
    <property type="match status" value="1"/>
</dbReference>
<comment type="cofactor">
    <cofactor evidence="1">
        <name>thiamine diphosphate</name>
        <dbReference type="ChEBI" id="CHEBI:58937"/>
    </cofactor>
</comment>
<accession>A0A7C5DD31</accession>
<protein>
    <submittedName>
        <fullName evidence="5">Thiamine pyrophosphate-dependent dehydrogenase E1 component subunit alpha</fullName>
    </submittedName>
</protein>
<evidence type="ECO:0000256" key="3">
    <source>
        <dbReference type="ARBA" id="ARBA00023052"/>
    </source>
</evidence>
<dbReference type="PANTHER" id="PTHR11516:SF60">
    <property type="entry name" value="PYRUVATE DEHYDROGENASE E1 COMPONENT SUBUNIT ALPHA"/>
    <property type="match status" value="1"/>
</dbReference>
<dbReference type="GO" id="GO:0004739">
    <property type="term" value="F:pyruvate dehydrogenase (acetyl-transferring) activity"/>
    <property type="evidence" value="ECO:0007669"/>
    <property type="project" value="TreeGrafter"/>
</dbReference>
<dbReference type="SUPFAM" id="SSF52518">
    <property type="entry name" value="Thiamin diphosphate-binding fold (THDP-binding)"/>
    <property type="match status" value="1"/>
</dbReference>
<gene>
    <name evidence="5" type="ORF">ENL19_01400</name>
</gene>
<dbReference type="Proteomes" id="UP000886110">
    <property type="component" value="Unassembled WGS sequence"/>
</dbReference>
<dbReference type="GO" id="GO:0006086">
    <property type="term" value="P:pyruvate decarboxylation to acetyl-CoA"/>
    <property type="evidence" value="ECO:0007669"/>
    <property type="project" value="TreeGrafter"/>
</dbReference>
<evidence type="ECO:0000256" key="2">
    <source>
        <dbReference type="ARBA" id="ARBA00023002"/>
    </source>
</evidence>
<comment type="caution">
    <text evidence="5">The sequence shown here is derived from an EMBL/GenBank/DDBJ whole genome shotgun (WGS) entry which is preliminary data.</text>
</comment>
<reference evidence="5" key="1">
    <citation type="journal article" date="2020" name="mSystems">
        <title>Genome- and Community-Level Interaction Insights into Carbon Utilization and Element Cycling Functions of Hydrothermarchaeota in Hydrothermal Sediment.</title>
        <authorList>
            <person name="Zhou Z."/>
            <person name="Liu Y."/>
            <person name="Xu W."/>
            <person name="Pan J."/>
            <person name="Luo Z.H."/>
            <person name="Li M."/>
        </authorList>
    </citation>
    <scope>NUCLEOTIDE SEQUENCE [LARGE SCALE GENOMIC DNA]</scope>
    <source>
        <strain evidence="5">HyVt-74</strain>
    </source>
</reference>
<organism evidence="5">
    <name type="scientific">candidate division WOR-3 bacterium</name>
    <dbReference type="NCBI Taxonomy" id="2052148"/>
    <lineage>
        <taxon>Bacteria</taxon>
        <taxon>Bacteria division WOR-3</taxon>
    </lineage>
</organism>
<keyword evidence="2" id="KW-0560">Oxidoreductase</keyword>
<evidence type="ECO:0000313" key="5">
    <source>
        <dbReference type="EMBL" id="HHE04700.1"/>
    </source>
</evidence>
<keyword evidence="3" id="KW-0786">Thiamine pyrophosphate</keyword>
<dbReference type="CDD" id="cd02000">
    <property type="entry name" value="TPP_E1_PDC_ADC_BCADC"/>
    <property type="match status" value="1"/>
</dbReference>
<feature type="domain" description="Dehydrogenase E1 component" evidence="4">
    <location>
        <begin position="3"/>
        <end position="258"/>
    </location>
</feature>
<dbReference type="EMBL" id="DRTB01000099">
    <property type="protein sequence ID" value="HHE04700.1"/>
    <property type="molecule type" value="Genomic_DNA"/>
</dbReference>
<dbReference type="InterPro" id="IPR001017">
    <property type="entry name" value="DH_E1"/>
</dbReference>
<proteinExistence type="predicted"/>